<proteinExistence type="predicted"/>
<dbReference type="GO" id="GO:0006261">
    <property type="term" value="P:DNA-templated DNA replication"/>
    <property type="evidence" value="ECO:0007669"/>
    <property type="project" value="TreeGrafter"/>
</dbReference>
<keyword evidence="2" id="KW-0539">Nucleus</keyword>
<dbReference type="PANTHER" id="PTHR13489">
    <property type="entry name" value="MINI-CHROMOSOME MAINTENANCE COMPLEX-BINDING PROTEIN"/>
    <property type="match status" value="1"/>
</dbReference>
<comment type="subcellular location">
    <subcellularLocation>
        <location evidence="1">Nucleus</location>
    </subcellularLocation>
</comment>
<gene>
    <name evidence="6" type="ORF">EVOR1521_LOCUS7133</name>
</gene>
<evidence type="ECO:0000259" key="5">
    <source>
        <dbReference type="PROSITE" id="PS50026"/>
    </source>
</evidence>
<dbReference type="GO" id="GO:0003682">
    <property type="term" value="F:chromatin binding"/>
    <property type="evidence" value="ECO:0007669"/>
    <property type="project" value="TreeGrafter"/>
</dbReference>
<dbReference type="PANTHER" id="PTHR13489:SF0">
    <property type="entry name" value="MINI-CHROMOSOME MAINTENANCE COMPLEX-BINDING PROTEIN"/>
    <property type="match status" value="1"/>
</dbReference>
<protein>
    <recommendedName>
        <fullName evidence="5">EGF-like domain-containing protein</fullName>
    </recommendedName>
</protein>
<feature type="region of interest" description="Disordered" evidence="4">
    <location>
        <begin position="148"/>
        <end position="169"/>
    </location>
</feature>
<dbReference type="PROSITE" id="PS01186">
    <property type="entry name" value="EGF_2"/>
    <property type="match status" value="1"/>
</dbReference>
<evidence type="ECO:0000256" key="2">
    <source>
        <dbReference type="ARBA" id="ARBA00023242"/>
    </source>
</evidence>
<dbReference type="InterPro" id="IPR019140">
    <property type="entry name" value="MCM_complex-bd"/>
</dbReference>
<feature type="domain" description="EGF-like" evidence="5">
    <location>
        <begin position="627"/>
        <end position="665"/>
    </location>
</feature>
<dbReference type="InterPro" id="IPR000742">
    <property type="entry name" value="EGF"/>
</dbReference>
<reference evidence="6" key="1">
    <citation type="submission" date="2023-08" db="EMBL/GenBank/DDBJ databases">
        <authorList>
            <person name="Chen Y."/>
            <person name="Shah S."/>
            <person name="Dougan E. K."/>
            <person name="Thang M."/>
            <person name="Chan C."/>
        </authorList>
    </citation>
    <scope>NUCLEOTIDE SEQUENCE</scope>
</reference>
<dbReference type="GO" id="GO:0005634">
    <property type="term" value="C:nucleus"/>
    <property type="evidence" value="ECO:0007669"/>
    <property type="project" value="UniProtKB-SubCell"/>
</dbReference>
<dbReference type="Pfam" id="PF09739">
    <property type="entry name" value="MCM_bind"/>
    <property type="match status" value="1"/>
</dbReference>
<keyword evidence="3" id="KW-0245">EGF-like domain</keyword>
<keyword evidence="7" id="KW-1185">Reference proteome</keyword>
<dbReference type="PROSITE" id="PS50026">
    <property type="entry name" value="EGF_3"/>
    <property type="match status" value="1"/>
</dbReference>
<sequence>MREVSNPLGVIDELFSPFSDANDSNSRPPREWREKAHFIRALELEDEENFEKVPCLNEAPETPQLSLVRYRCMVQDVFEPEWYATHLLETEGESGEGGASGSRLVTTKYREVCSCQEGKVLRDLGRRGLGTRGAYYCVPLPAESSWARLKDSSEESPQAKRPKHGSRNFPLPWEEDKGVACVVKLYDDHAVHQPAHSTGKGANRKTGPHSQEELLKVCDTVEILGVLCHDPLESPCYRLHGLVIRKLPFYHPMLAFSPQWLSEERLASAFQRRLPFGAVQIARQNAHEALSKALGNDALAAEYVLALLISRVYGHSGSMPLGRWSLNISRWGTAGGDGVSVAALVEAISQLVPRVLRLPVTAETLCQSNWRPWKDFDANRLRAGQLQLASGTLLVLDECGMTPGNLDERGVRATQAIEALASDQLLVCDFNSYEVQIPLEVNCLFISQGTSIFKPDLVLPLQPSAPSPASALSASAVHALRFWLGLVTRRTQALRVPPPVMTAFSEDFARLRSRGTALRQQTLHAWVALARAVCFTHGEDELTVDRWRSVFAMEEELRTRDAEQSLLDAAEVARSRSNIQRARGQDKDLLEEAYKIQEESRMEEENAQGVAAAFAATLQQFNGQSEGASSCSGLVCGGNGYCDEDSQGARCKCKAGYQGTGFVCNPAAGFAEHPLISAAGAKPTQVADLHVSSLSGNGVAVAFRDPSRRNRGFVVLGTALDGGMRWSAPALISASSPVFGPVLVELDQAGGLAVAYRTTKDRGGDGMLLCGRRDAENRVQLGPARVFSHYQAQAMTLIALPQNRVAVLFSEHQPVTGAEAEHFGTSLLAEMSDSKDAMMPKLLGKYHFAKGAVTRITAAPLSSKTFAIAFRQSRESAAYREASVSLAELWGTELVFTTSPTSLEPGRGQIWARSVAGLGDGAFAYTYHSGAEQVTKQAVLRLHPQSHRLEMLQEPQVVAEGFSPFVSTVSTVHREVHQFQPQRGQRIRAEAQPQGHRFFTFIGGEGAKGRGRLCGVSAGLPDRCQDVGASSKEVLSVASALLSDGRVFLLTSSASGTPHYALVGLGSA</sequence>
<accession>A0AA36MSJ9</accession>
<evidence type="ECO:0000256" key="3">
    <source>
        <dbReference type="PROSITE-ProRule" id="PRU00076"/>
    </source>
</evidence>
<dbReference type="EMBL" id="CAUJNA010000557">
    <property type="protein sequence ID" value="CAJ1378643.1"/>
    <property type="molecule type" value="Genomic_DNA"/>
</dbReference>
<comment type="caution">
    <text evidence="6">The sequence shown here is derived from an EMBL/GenBank/DDBJ whole genome shotgun (WGS) entry which is preliminary data.</text>
</comment>
<dbReference type="AlphaFoldDB" id="A0AA36MSJ9"/>
<evidence type="ECO:0000256" key="1">
    <source>
        <dbReference type="ARBA" id="ARBA00004123"/>
    </source>
</evidence>
<comment type="caution">
    <text evidence="3">Lacks conserved residue(s) required for the propagation of feature annotation.</text>
</comment>
<evidence type="ECO:0000256" key="4">
    <source>
        <dbReference type="SAM" id="MobiDB-lite"/>
    </source>
</evidence>
<dbReference type="Proteomes" id="UP001178507">
    <property type="component" value="Unassembled WGS sequence"/>
</dbReference>
<organism evidence="6 7">
    <name type="scientific">Effrenium voratum</name>
    <dbReference type="NCBI Taxonomy" id="2562239"/>
    <lineage>
        <taxon>Eukaryota</taxon>
        <taxon>Sar</taxon>
        <taxon>Alveolata</taxon>
        <taxon>Dinophyceae</taxon>
        <taxon>Suessiales</taxon>
        <taxon>Symbiodiniaceae</taxon>
        <taxon>Effrenium</taxon>
    </lineage>
</organism>
<name>A0AA36MSJ9_9DINO</name>
<evidence type="ECO:0000313" key="6">
    <source>
        <dbReference type="EMBL" id="CAJ1378643.1"/>
    </source>
</evidence>
<evidence type="ECO:0000313" key="7">
    <source>
        <dbReference type="Proteomes" id="UP001178507"/>
    </source>
</evidence>